<evidence type="ECO:0000259" key="4">
    <source>
        <dbReference type="PROSITE" id="PS50949"/>
    </source>
</evidence>
<keyword evidence="3" id="KW-0804">Transcription</keyword>
<evidence type="ECO:0000256" key="2">
    <source>
        <dbReference type="ARBA" id="ARBA00023125"/>
    </source>
</evidence>
<dbReference type="PRINTS" id="PR00035">
    <property type="entry name" value="HTHGNTR"/>
</dbReference>
<dbReference type="CDD" id="cd07377">
    <property type="entry name" value="WHTH_GntR"/>
    <property type="match status" value="1"/>
</dbReference>
<dbReference type="InterPro" id="IPR000524">
    <property type="entry name" value="Tscrpt_reg_HTH_GntR"/>
</dbReference>
<dbReference type="SUPFAM" id="SSF48008">
    <property type="entry name" value="GntR ligand-binding domain-like"/>
    <property type="match status" value="1"/>
</dbReference>
<dbReference type="SUPFAM" id="SSF46785">
    <property type="entry name" value="Winged helix' DNA-binding domain"/>
    <property type="match status" value="1"/>
</dbReference>
<dbReference type="Gene3D" id="1.10.10.10">
    <property type="entry name" value="Winged helix-like DNA-binding domain superfamily/Winged helix DNA-binding domain"/>
    <property type="match status" value="1"/>
</dbReference>
<keyword evidence="2" id="KW-0238">DNA-binding</keyword>
<feature type="domain" description="HTH gntR-type" evidence="4">
    <location>
        <begin position="34"/>
        <end position="100"/>
    </location>
</feature>
<dbReference type="SMART" id="SM00895">
    <property type="entry name" value="FCD"/>
    <property type="match status" value="1"/>
</dbReference>
<dbReference type="SMART" id="SM00345">
    <property type="entry name" value="HTH_GNTR"/>
    <property type="match status" value="1"/>
</dbReference>
<dbReference type="AlphaFoldDB" id="A0A5C5XA43"/>
<evidence type="ECO:0000313" key="6">
    <source>
        <dbReference type="Proteomes" id="UP000316095"/>
    </source>
</evidence>
<accession>A0A5C5XA43</accession>
<dbReference type="EMBL" id="SJPG01000001">
    <property type="protein sequence ID" value="TWT59569.1"/>
    <property type="molecule type" value="Genomic_DNA"/>
</dbReference>
<dbReference type="GO" id="GO:0003700">
    <property type="term" value="F:DNA-binding transcription factor activity"/>
    <property type="evidence" value="ECO:0007669"/>
    <property type="project" value="InterPro"/>
</dbReference>
<reference evidence="5 6" key="1">
    <citation type="submission" date="2019-02" db="EMBL/GenBank/DDBJ databases">
        <title>Deep-cultivation of Planctomycetes and their phenomic and genomic characterization uncovers novel biology.</title>
        <authorList>
            <person name="Wiegand S."/>
            <person name="Jogler M."/>
            <person name="Boedeker C."/>
            <person name="Pinto D."/>
            <person name="Vollmers J."/>
            <person name="Rivas-Marin E."/>
            <person name="Kohn T."/>
            <person name="Peeters S.H."/>
            <person name="Heuer A."/>
            <person name="Rast P."/>
            <person name="Oberbeckmann S."/>
            <person name="Bunk B."/>
            <person name="Jeske O."/>
            <person name="Meyerdierks A."/>
            <person name="Storesund J.E."/>
            <person name="Kallscheuer N."/>
            <person name="Luecker S."/>
            <person name="Lage O.M."/>
            <person name="Pohl T."/>
            <person name="Merkel B.J."/>
            <person name="Hornburger P."/>
            <person name="Mueller R.-W."/>
            <person name="Bruemmer F."/>
            <person name="Labrenz M."/>
            <person name="Spormann A.M."/>
            <person name="Op Den Camp H."/>
            <person name="Overmann J."/>
            <person name="Amann R."/>
            <person name="Jetten M.S.M."/>
            <person name="Mascher T."/>
            <person name="Medema M.H."/>
            <person name="Devos D.P."/>
            <person name="Kaster A.-K."/>
            <person name="Ovreas L."/>
            <person name="Rohde M."/>
            <person name="Galperin M.Y."/>
            <person name="Jogler C."/>
        </authorList>
    </citation>
    <scope>NUCLEOTIDE SEQUENCE [LARGE SCALE GENOMIC DNA]</scope>
    <source>
        <strain evidence="5 6">Pan54</strain>
    </source>
</reference>
<dbReference type="Pfam" id="PF00392">
    <property type="entry name" value="GntR"/>
    <property type="match status" value="1"/>
</dbReference>
<dbReference type="InterPro" id="IPR036388">
    <property type="entry name" value="WH-like_DNA-bd_sf"/>
</dbReference>
<keyword evidence="6" id="KW-1185">Reference proteome</keyword>
<dbReference type="PANTHER" id="PTHR43537:SF24">
    <property type="entry name" value="GLUCONATE OPERON TRANSCRIPTIONAL REPRESSOR"/>
    <property type="match status" value="1"/>
</dbReference>
<organism evidence="5 6">
    <name type="scientific">Rubinisphaera italica</name>
    <dbReference type="NCBI Taxonomy" id="2527969"/>
    <lineage>
        <taxon>Bacteria</taxon>
        <taxon>Pseudomonadati</taxon>
        <taxon>Planctomycetota</taxon>
        <taxon>Planctomycetia</taxon>
        <taxon>Planctomycetales</taxon>
        <taxon>Planctomycetaceae</taxon>
        <taxon>Rubinisphaera</taxon>
    </lineage>
</organism>
<protein>
    <submittedName>
        <fullName evidence="5">Putative L-lactate dehydrogenase operon regulatory protein</fullName>
    </submittedName>
</protein>
<dbReference type="Proteomes" id="UP000316095">
    <property type="component" value="Unassembled WGS sequence"/>
</dbReference>
<dbReference type="InterPro" id="IPR011711">
    <property type="entry name" value="GntR_C"/>
</dbReference>
<name>A0A5C5XA43_9PLAN</name>
<gene>
    <name evidence="5" type="primary">lldR</name>
    <name evidence="5" type="ORF">Pan54_02760</name>
</gene>
<evidence type="ECO:0000256" key="1">
    <source>
        <dbReference type="ARBA" id="ARBA00023015"/>
    </source>
</evidence>
<proteinExistence type="predicted"/>
<keyword evidence="1" id="KW-0805">Transcription regulation</keyword>
<dbReference type="InterPro" id="IPR036390">
    <property type="entry name" value="WH_DNA-bd_sf"/>
</dbReference>
<dbReference type="OrthoDB" id="9781630at2"/>
<dbReference type="Gene3D" id="1.20.120.530">
    <property type="entry name" value="GntR ligand-binding domain-like"/>
    <property type="match status" value="1"/>
</dbReference>
<comment type="caution">
    <text evidence="5">The sequence shown here is derived from an EMBL/GenBank/DDBJ whole genome shotgun (WGS) entry which is preliminary data.</text>
</comment>
<evidence type="ECO:0000256" key="3">
    <source>
        <dbReference type="ARBA" id="ARBA00023163"/>
    </source>
</evidence>
<dbReference type="InterPro" id="IPR008920">
    <property type="entry name" value="TF_FadR/GntR_C"/>
</dbReference>
<evidence type="ECO:0000313" key="5">
    <source>
        <dbReference type="EMBL" id="TWT59569.1"/>
    </source>
</evidence>
<dbReference type="Pfam" id="PF07729">
    <property type="entry name" value="FCD"/>
    <property type="match status" value="1"/>
</dbReference>
<sequence length="254" mass="28646">MVDGRPSTDYRNLMNKLREKTLKNSSTFRKVEKQSVTNDVEGQLREAILDGRLKPDESLAEAQLATQFGVSRASVRQAKFQLAQEGLLEFDSRGTAIVRTLTQADVQEIVEFREVLDSAAIRLACTRLTEHSASKLTRCIEQIEAAPNLLQLTLLDIAFHEEIVRAAENSRLLAAWQLLRPQLVFWLASMQRMHASMISQTHSETAESHRELLNALHAGDADRCEQLARRHANGLKKLFDNIDTPQGIGQFRNT</sequence>
<dbReference type="GO" id="GO:0003677">
    <property type="term" value="F:DNA binding"/>
    <property type="evidence" value="ECO:0007669"/>
    <property type="project" value="UniProtKB-KW"/>
</dbReference>
<dbReference type="PROSITE" id="PS50949">
    <property type="entry name" value="HTH_GNTR"/>
    <property type="match status" value="1"/>
</dbReference>
<dbReference type="PANTHER" id="PTHR43537">
    <property type="entry name" value="TRANSCRIPTIONAL REGULATOR, GNTR FAMILY"/>
    <property type="match status" value="1"/>
</dbReference>